<protein>
    <submittedName>
        <fullName evidence="1">GlyGly-CTERM sorting domain-containing protein</fullName>
    </submittedName>
</protein>
<proteinExistence type="predicted"/>
<dbReference type="Proteomes" id="UP000677898">
    <property type="component" value="Plasmid pLLRS-1"/>
</dbReference>
<geneLocation type="plasmid" evidence="1 2">
    <name>pLLRS-1</name>
</geneLocation>
<dbReference type="EMBL" id="CP046730">
    <property type="protein sequence ID" value="QUP55928.1"/>
    <property type="molecule type" value="Genomic_DNA"/>
</dbReference>
<evidence type="ECO:0000313" key="1">
    <source>
        <dbReference type="EMBL" id="QUP55928.1"/>
    </source>
</evidence>
<organism evidence="1 2">
    <name type="scientific">Ralstonia syzygii</name>
    <dbReference type="NCBI Taxonomy" id="28097"/>
    <lineage>
        <taxon>Bacteria</taxon>
        <taxon>Pseudomonadati</taxon>
        <taxon>Pseudomonadota</taxon>
        <taxon>Betaproteobacteria</taxon>
        <taxon>Burkholderiales</taxon>
        <taxon>Burkholderiaceae</taxon>
        <taxon>Ralstonia</taxon>
        <taxon>Ralstonia solanacearum species complex</taxon>
    </lineage>
</organism>
<accession>A0ABX7ZKT3</accession>
<keyword evidence="2" id="KW-1185">Reference proteome</keyword>
<sequence length="31" mass="3511">MFRSGEGSLPLISLLALFPFWARRKDIQSCA</sequence>
<name>A0ABX7ZKT3_9RALS</name>
<evidence type="ECO:0000313" key="2">
    <source>
        <dbReference type="Proteomes" id="UP000677898"/>
    </source>
</evidence>
<dbReference type="NCBIfam" id="TIGR03501">
    <property type="entry name" value="GlyGly_CTERM"/>
    <property type="match status" value="1"/>
</dbReference>
<keyword evidence="1" id="KW-0614">Plasmid</keyword>
<reference evidence="1 2" key="1">
    <citation type="journal article" date="2021" name="Phytopathology">
        <title>Complete genome sequence of Ralstonia syzygii subsp. indonesiensis strain LLRS-1, isolated from wilted tobacco in China.</title>
        <authorList>
            <person name="Lu C.H."/>
            <person name="Li J.Y."/>
            <person name="Mi M.G."/>
            <person name="Lin Z.L."/>
            <person name="Jiang N."/>
            <person name="Gai X."/>
            <person name="Ma J.H."/>
            <person name="Lei L.P."/>
            <person name="Xia Z.Y."/>
        </authorList>
    </citation>
    <scope>NUCLEOTIDE SEQUENCE [LARGE SCALE GENOMIC DNA]</scope>
    <source>
        <strain evidence="1 2">LLRS-1</strain>
    </source>
</reference>
<gene>
    <name evidence="1" type="ORF">GO998_19560</name>
</gene>
<dbReference type="InterPro" id="IPR020008">
    <property type="entry name" value="GlyGly_CTERM"/>
</dbReference>